<comment type="similarity">
    <text evidence="5">Belongs to the SAT4 family.</text>
</comment>
<feature type="region of interest" description="Disordered" evidence="6">
    <location>
        <begin position="303"/>
        <end position="329"/>
    </location>
</feature>
<dbReference type="InterPro" id="IPR049326">
    <property type="entry name" value="Rhodopsin_dom_fungi"/>
</dbReference>
<feature type="transmembrane region" description="Helical" evidence="7">
    <location>
        <begin position="53"/>
        <end position="78"/>
    </location>
</feature>
<dbReference type="PANTHER" id="PTHR33048:SF47">
    <property type="entry name" value="INTEGRAL MEMBRANE PROTEIN-RELATED"/>
    <property type="match status" value="1"/>
</dbReference>
<feature type="transmembrane region" description="Helical" evidence="7">
    <location>
        <begin position="20"/>
        <end position="41"/>
    </location>
</feature>
<evidence type="ECO:0000256" key="7">
    <source>
        <dbReference type="SAM" id="Phobius"/>
    </source>
</evidence>
<keyword evidence="2 7" id="KW-0812">Transmembrane</keyword>
<evidence type="ECO:0000256" key="3">
    <source>
        <dbReference type="ARBA" id="ARBA00022989"/>
    </source>
</evidence>
<keyword evidence="10" id="KW-1185">Reference proteome</keyword>
<reference evidence="9 10" key="1">
    <citation type="submission" date="2019-06" db="EMBL/GenBank/DDBJ databases">
        <title>Genome Sequence of the Brown Rot Fungal Pathogen Monilinia laxa.</title>
        <authorList>
            <person name="De Miccolis Angelini R.M."/>
            <person name="Landi L."/>
            <person name="Abate D."/>
            <person name="Pollastro S."/>
            <person name="Romanazzi G."/>
            <person name="Faretra F."/>
        </authorList>
    </citation>
    <scope>NUCLEOTIDE SEQUENCE [LARGE SCALE GENOMIC DNA]</scope>
    <source>
        <strain evidence="9 10">Mlax316</strain>
    </source>
</reference>
<comment type="caution">
    <text evidence="9">The sequence shown here is derived from an EMBL/GenBank/DDBJ whole genome shotgun (WGS) entry which is preliminary data.</text>
</comment>
<sequence>MPTRYANSSLSPQDNRGPLVLQLMWIAAAIAIIVVAARFYVRYTYLNKIRTDDWLMLTSLLCAVLCTSLNTVAVLRGLGRHKQFLDSLQIAEATKWSYLAQPIGILAAAIGRLSVAYLLVSILPRHQKGQRIFLYGIGYSHVLMTFGMIILIYAQCQPINAYWNRELGTCLDPSGRRYFGYFLGSYCSFIDLTLALFPISIFWNLQLKLGLKVFLCVIMGLGVVAMVASIVKTVELGTLSHMKDSTYDSSYILIWYALEMYLVVIAASIPTLKPVSLARSKFTSPQGTDSGFSWRRLFKSRSSTDRSHTDGENKLSKPSRTPFSSNPSYDIRTNMLRHKDNHPVDGGITSGKRRLDGIHKTTEFAVGYADKVSMGKQAHLKSQREFEMV</sequence>
<feature type="domain" description="Rhodopsin" evidence="8">
    <location>
        <begin position="37"/>
        <end position="275"/>
    </location>
</feature>
<dbReference type="PANTHER" id="PTHR33048">
    <property type="entry name" value="PTH11-LIKE INTEGRAL MEMBRANE PROTEIN (AFU_ORTHOLOGUE AFUA_5G11245)"/>
    <property type="match status" value="1"/>
</dbReference>
<evidence type="ECO:0000256" key="5">
    <source>
        <dbReference type="ARBA" id="ARBA00038359"/>
    </source>
</evidence>
<dbReference type="Pfam" id="PF20684">
    <property type="entry name" value="Fung_rhodopsin"/>
    <property type="match status" value="1"/>
</dbReference>
<evidence type="ECO:0000256" key="2">
    <source>
        <dbReference type="ARBA" id="ARBA00022692"/>
    </source>
</evidence>
<protein>
    <recommendedName>
        <fullName evidence="8">Rhodopsin domain-containing protein</fullName>
    </recommendedName>
</protein>
<organism evidence="9 10">
    <name type="scientific">Monilinia laxa</name>
    <name type="common">Brown rot fungus</name>
    <name type="synonym">Sclerotinia laxa</name>
    <dbReference type="NCBI Taxonomy" id="61186"/>
    <lineage>
        <taxon>Eukaryota</taxon>
        <taxon>Fungi</taxon>
        <taxon>Dikarya</taxon>
        <taxon>Ascomycota</taxon>
        <taxon>Pezizomycotina</taxon>
        <taxon>Leotiomycetes</taxon>
        <taxon>Helotiales</taxon>
        <taxon>Sclerotiniaceae</taxon>
        <taxon>Monilinia</taxon>
    </lineage>
</organism>
<feature type="transmembrane region" description="Helical" evidence="7">
    <location>
        <begin position="209"/>
        <end position="231"/>
    </location>
</feature>
<evidence type="ECO:0000256" key="4">
    <source>
        <dbReference type="ARBA" id="ARBA00023136"/>
    </source>
</evidence>
<gene>
    <name evidence="9" type="ORF">EYC80_009203</name>
</gene>
<evidence type="ECO:0000313" key="9">
    <source>
        <dbReference type="EMBL" id="KAB8293718.1"/>
    </source>
</evidence>
<name>A0A5N6JX52_MONLA</name>
<dbReference type="OrthoDB" id="5429740at2759"/>
<keyword evidence="4 7" id="KW-0472">Membrane</keyword>
<feature type="transmembrane region" description="Helical" evidence="7">
    <location>
        <begin position="132"/>
        <end position="154"/>
    </location>
</feature>
<dbReference type="GO" id="GO:0016020">
    <property type="term" value="C:membrane"/>
    <property type="evidence" value="ECO:0007669"/>
    <property type="project" value="UniProtKB-SubCell"/>
</dbReference>
<feature type="compositionally biased region" description="Basic and acidic residues" evidence="6">
    <location>
        <begin position="303"/>
        <end position="315"/>
    </location>
</feature>
<proteinExistence type="inferred from homology"/>
<feature type="compositionally biased region" description="Polar residues" evidence="6">
    <location>
        <begin position="316"/>
        <end position="328"/>
    </location>
</feature>
<feature type="transmembrane region" description="Helical" evidence="7">
    <location>
        <begin position="178"/>
        <end position="197"/>
    </location>
</feature>
<evidence type="ECO:0000256" key="1">
    <source>
        <dbReference type="ARBA" id="ARBA00004141"/>
    </source>
</evidence>
<keyword evidence="3 7" id="KW-1133">Transmembrane helix</keyword>
<comment type="subcellular location">
    <subcellularLocation>
        <location evidence="1">Membrane</location>
        <topology evidence="1">Multi-pass membrane protein</topology>
    </subcellularLocation>
</comment>
<accession>A0A5N6JX52</accession>
<evidence type="ECO:0000259" key="8">
    <source>
        <dbReference type="Pfam" id="PF20684"/>
    </source>
</evidence>
<dbReference type="InterPro" id="IPR052337">
    <property type="entry name" value="SAT4-like"/>
</dbReference>
<evidence type="ECO:0000313" key="10">
    <source>
        <dbReference type="Proteomes" id="UP000326757"/>
    </source>
</evidence>
<feature type="transmembrane region" description="Helical" evidence="7">
    <location>
        <begin position="251"/>
        <end position="272"/>
    </location>
</feature>
<dbReference type="Proteomes" id="UP000326757">
    <property type="component" value="Unassembled WGS sequence"/>
</dbReference>
<feature type="transmembrane region" description="Helical" evidence="7">
    <location>
        <begin position="98"/>
        <end position="120"/>
    </location>
</feature>
<dbReference type="AlphaFoldDB" id="A0A5N6JX52"/>
<dbReference type="EMBL" id="VIGI01000011">
    <property type="protein sequence ID" value="KAB8293718.1"/>
    <property type="molecule type" value="Genomic_DNA"/>
</dbReference>
<evidence type="ECO:0000256" key="6">
    <source>
        <dbReference type="SAM" id="MobiDB-lite"/>
    </source>
</evidence>